<dbReference type="GO" id="GO:0016987">
    <property type="term" value="F:sigma factor activity"/>
    <property type="evidence" value="ECO:0007669"/>
    <property type="project" value="UniProtKB-KW"/>
</dbReference>
<dbReference type="InterPro" id="IPR032710">
    <property type="entry name" value="NTF2-like_dom_sf"/>
</dbReference>
<keyword evidence="6 7" id="KW-0804">Transcription</keyword>
<accession>A0A3E0GZD7</accession>
<dbReference type="PANTHER" id="PTHR43133:SF65">
    <property type="entry name" value="ECF RNA POLYMERASE SIGMA FACTOR SIGG"/>
    <property type="match status" value="1"/>
</dbReference>
<evidence type="ECO:0000259" key="9">
    <source>
        <dbReference type="Pfam" id="PF08281"/>
    </source>
</evidence>
<dbReference type="GO" id="GO:0006950">
    <property type="term" value="P:response to stress"/>
    <property type="evidence" value="ECO:0007669"/>
    <property type="project" value="UniProtKB-ARBA"/>
</dbReference>
<dbReference type="InterPro" id="IPR039425">
    <property type="entry name" value="RNA_pol_sigma-70-like"/>
</dbReference>
<dbReference type="NCBIfam" id="TIGR02960">
    <property type="entry name" value="SigX5"/>
    <property type="match status" value="1"/>
</dbReference>
<dbReference type="InterPro" id="IPR007627">
    <property type="entry name" value="RNA_pol_sigma70_r2"/>
</dbReference>
<dbReference type="Pfam" id="PF04542">
    <property type="entry name" value="Sigma70_r2"/>
    <property type="match status" value="1"/>
</dbReference>
<dbReference type="Gene3D" id="1.10.1740.10">
    <property type="match status" value="1"/>
</dbReference>
<dbReference type="GO" id="GO:0003677">
    <property type="term" value="F:DNA binding"/>
    <property type="evidence" value="ECO:0007669"/>
    <property type="project" value="UniProtKB-KW"/>
</dbReference>
<dbReference type="InterPro" id="IPR036388">
    <property type="entry name" value="WH-like_DNA-bd_sf"/>
</dbReference>
<feature type="domain" description="RNA polymerase sigma factor 70 region 4 type 2" evidence="9">
    <location>
        <begin position="136"/>
        <end position="187"/>
    </location>
</feature>
<dbReference type="SUPFAM" id="SSF54427">
    <property type="entry name" value="NTF2-like"/>
    <property type="match status" value="1"/>
</dbReference>
<dbReference type="PROSITE" id="PS01063">
    <property type="entry name" value="SIGMA70_ECF"/>
    <property type="match status" value="1"/>
</dbReference>
<comment type="similarity">
    <text evidence="1 7">Belongs to the sigma-70 factor family. ECF subfamily.</text>
</comment>
<evidence type="ECO:0000256" key="3">
    <source>
        <dbReference type="ARBA" id="ARBA00023015"/>
    </source>
</evidence>
<sequence>MTVDEALLAEARGGDADAFGRLTEPYRRELHVHCYRMLGSLGDAEDLVQDTLLAAWRGIDRFAGRSSLRTWLYRIATNRCLNALRDRDHRPAYATAAQLPEPSRMDEVPWLEPYPFDVPTLGPEASVESREAVSLAFIAAAQTMPPRQRAILVLRDVLGFRGAEVASMLDTTEDAVASGLKRARSALASRAPVEAPPLPGSVAERRVVDAFVVAFESGDVPAMVELLTDDAWMSMPPLPLEYQGRSAIGEFFDAIVFVQGTRRWRLVPTRANGQPAFGRYVCDPQAGIARAHGVTVLTLAGTGIVRMTAFLGAELLPRFGLPRTLAD</sequence>
<dbReference type="Proteomes" id="UP000256269">
    <property type="component" value="Unassembled WGS sequence"/>
</dbReference>
<dbReference type="Pfam" id="PF12680">
    <property type="entry name" value="SnoaL_2"/>
    <property type="match status" value="1"/>
</dbReference>
<dbReference type="InterPro" id="IPR013249">
    <property type="entry name" value="RNA_pol_sigma70_r4_t2"/>
</dbReference>
<dbReference type="InterPro" id="IPR013324">
    <property type="entry name" value="RNA_pol_sigma_r3/r4-like"/>
</dbReference>
<dbReference type="InterPro" id="IPR014284">
    <property type="entry name" value="RNA_pol_sigma-70_dom"/>
</dbReference>
<evidence type="ECO:0000256" key="7">
    <source>
        <dbReference type="RuleBase" id="RU000716"/>
    </source>
</evidence>
<proteinExistence type="inferred from homology"/>
<evidence type="ECO:0000256" key="4">
    <source>
        <dbReference type="ARBA" id="ARBA00023082"/>
    </source>
</evidence>
<keyword evidence="12" id="KW-1185">Reference proteome</keyword>
<dbReference type="GO" id="GO:0006352">
    <property type="term" value="P:DNA-templated transcription initiation"/>
    <property type="evidence" value="ECO:0007669"/>
    <property type="project" value="InterPro"/>
</dbReference>
<dbReference type="InterPro" id="IPR014305">
    <property type="entry name" value="RNA_pol_sigma-G_actinobac"/>
</dbReference>
<feature type="domain" description="RNA polymerase sigma-70 region 2" evidence="8">
    <location>
        <begin position="24"/>
        <end position="88"/>
    </location>
</feature>
<dbReference type="NCBIfam" id="NF006089">
    <property type="entry name" value="PRK08241.1"/>
    <property type="match status" value="1"/>
</dbReference>
<dbReference type="RefSeq" id="WP_116180597.1">
    <property type="nucleotide sequence ID" value="NZ_CP144375.1"/>
</dbReference>
<dbReference type="Gene3D" id="3.10.450.50">
    <property type="match status" value="1"/>
</dbReference>
<comment type="subunit">
    <text evidence="2">Interacts transiently with the RNA polymerase catalytic core formed by RpoA, RpoB, RpoC and RpoZ (2 alpha, 1 beta, 1 beta' and 1 omega subunit) to form the RNA polymerase holoenzyme that can initiate transcription.</text>
</comment>
<evidence type="ECO:0000256" key="6">
    <source>
        <dbReference type="ARBA" id="ARBA00023163"/>
    </source>
</evidence>
<comment type="caution">
    <text evidence="11">The sequence shown here is derived from an EMBL/GenBank/DDBJ whole genome shotgun (WGS) entry which is preliminary data.</text>
</comment>
<evidence type="ECO:0000259" key="10">
    <source>
        <dbReference type="Pfam" id="PF12680"/>
    </source>
</evidence>
<dbReference type="AlphaFoldDB" id="A0A3E0GZD7"/>
<protein>
    <recommendedName>
        <fullName evidence="7">RNA polymerase sigma factor</fullName>
    </recommendedName>
</protein>
<keyword evidence="3 7" id="KW-0805">Transcription regulation</keyword>
<keyword evidence="4 7" id="KW-0731">Sigma factor</keyword>
<dbReference type="InterPro" id="IPR000838">
    <property type="entry name" value="RNA_pol_sigma70_ECF_CS"/>
</dbReference>
<dbReference type="EMBL" id="QUNO01000020">
    <property type="protein sequence ID" value="REH33167.1"/>
    <property type="molecule type" value="Genomic_DNA"/>
</dbReference>
<feature type="domain" description="SnoaL-like" evidence="10">
    <location>
        <begin position="208"/>
        <end position="306"/>
    </location>
</feature>
<dbReference type="SUPFAM" id="SSF88946">
    <property type="entry name" value="Sigma2 domain of RNA polymerase sigma factors"/>
    <property type="match status" value="1"/>
</dbReference>
<dbReference type="Pfam" id="PF08281">
    <property type="entry name" value="Sigma70_r4_2"/>
    <property type="match status" value="1"/>
</dbReference>
<dbReference type="InterPro" id="IPR013325">
    <property type="entry name" value="RNA_pol_sigma_r2"/>
</dbReference>
<evidence type="ECO:0000256" key="5">
    <source>
        <dbReference type="ARBA" id="ARBA00023125"/>
    </source>
</evidence>
<dbReference type="PANTHER" id="PTHR43133">
    <property type="entry name" value="RNA POLYMERASE ECF-TYPE SIGMA FACTO"/>
    <property type="match status" value="1"/>
</dbReference>
<reference evidence="11 12" key="1">
    <citation type="submission" date="2018-08" db="EMBL/GenBank/DDBJ databases">
        <title>Genomic Encyclopedia of Archaeal and Bacterial Type Strains, Phase II (KMG-II): from individual species to whole genera.</title>
        <authorList>
            <person name="Goeker M."/>
        </authorList>
    </citation>
    <scope>NUCLEOTIDE SEQUENCE [LARGE SCALE GENOMIC DNA]</scope>
    <source>
        <strain evidence="11 12">DSM 45791</strain>
    </source>
</reference>
<dbReference type="NCBIfam" id="TIGR02937">
    <property type="entry name" value="sigma70-ECF"/>
    <property type="match status" value="1"/>
</dbReference>
<dbReference type="InterPro" id="IPR037401">
    <property type="entry name" value="SnoaL-like"/>
</dbReference>
<gene>
    <name evidence="11" type="ORF">BCF44_120239</name>
</gene>
<evidence type="ECO:0000256" key="1">
    <source>
        <dbReference type="ARBA" id="ARBA00010641"/>
    </source>
</evidence>
<evidence type="ECO:0000259" key="8">
    <source>
        <dbReference type="Pfam" id="PF04542"/>
    </source>
</evidence>
<evidence type="ECO:0000313" key="11">
    <source>
        <dbReference type="EMBL" id="REH33167.1"/>
    </source>
</evidence>
<dbReference type="Gene3D" id="1.10.10.10">
    <property type="entry name" value="Winged helix-like DNA-binding domain superfamily/Winged helix DNA-binding domain"/>
    <property type="match status" value="1"/>
</dbReference>
<evidence type="ECO:0000256" key="2">
    <source>
        <dbReference type="ARBA" id="ARBA00011344"/>
    </source>
</evidence>
<evidence type="ECO:0000313" key="12">
    <source>
        <dbReference type="Proteomes" id="UP000256269"/>
    </source>
</evidence>
<dbReference type="SUPFAM" id="SSF88659">
    <property type="entry name" value="Sigma3 and sigma4 domains of RNA polymerase sigma factors"/>
    <property type="match status" value="1"/>
</dbReference>
<organism evidence="11 12">
    <name type="scientific">Kutzneria buriramensis</name>
    <dbReference type="NCBI Taxonomy" id="1045776"/>
    <lineage>
        <taxon>Bacteria</taxon>
        <taxon>Bacillati</taxon>
        <taxon>Actinomycetota</taxon>
        <taxon>Actinomycetes</taxon>
        <taxon>Pseudonocardiales</taxon>
        <taxon>Pseudonocardiaceae</taxon>
        <taxon>Kutzneria</taxon>
    </lineage>
</organism>
<keyword evidence="5 7" id="KW-0238">DNA-binding</keyword>
<name>A0A3E0GZD7_9PSEU</name>
<dbReference type="OrthoDB" id="3806887at2"/>